<feature type="transmembrane region" description="Helical" evidence="5">
    <location>
        <begin position="387"/>
        <end position="415"/>
    </location>
</feature>
<evidence type="ECO:0000259" key="7">
    <source>
        <dbReference type="PROSITE" id="PS51012"/>
    </source>
</evidence>
<keyword evidence="5" id="KW-0813">Transport</keyword>
<feature type="region of interest" description="Disordered" evidence="6">
    <location>
        <begin position="264"/>
        <end position="284"/>
    </location>
</feature>
<dbReference type="InterPro" id="IPR047817">
    <property type="entry name" value="ABC2_TM_bact-type"/>
</dbReference>
<keyword evidence="4 5" id="KW-0472">Membrane</keyword>
<feature type="transmembrane region" description="Helical" evidence="5">
    <location>
        <begin position="347"/>
        <end position="367"/>
    </location>
</feature>
<sequence length="536" mass="54896">MTVLPAARRPGVADLLAAQTAFALRDLWRTRVVFIFTFLFPLTWLVVLGFLVGDATADGTGGVPVMQYVTPTAAVMGVLYGAYPTVAVSLADARERGVLKRVRGTPVPAAVYLAGRVGAAVVFALGSVLTMLAAGVLVYDVRIVWRTVPASLATVVVALVCFAAAGMAVATTARSAAVAQAASIGSAVVIGFVSGVLAWGDMPGWADRIAAFFPLKPFNDALQAQFDPGGAGSGWDPGALAVMAAWAVGAGVLAARAFRWDPAARGGRADPPPPRRPAARRRPAVTVTARPGGVALLLGQAGWATRAAVRDVGWVFFAVAMPVGLYAFTAAVVPASPGGTTRLAAGMIAWGALVTAFVNMPEAVARARDRGVLKRLRGTPLRPAVHVAGRIVAVLWIALLTGGLVVLAGVSWFGVRPTAAGLLWAAGWVVVGTATLAACGLALASALPDSRTVTAVALGISLPVAFFSDVFAIDATPAWMSAAGSVLPLRHLVTLVAAALDPGGPTAGWTAPAVLLAWLVGAGFVAVRTFRWSGRR</sequence>
<dbReference type="Pfam" id="PF01061">
    <property type="entry name" value="ABC2_membrane"/>
    <property type="match status" value="2"/>
</dbReference>
<feature type="transmembrane region" description="Helical" evidence="5">
    <location>
        <begin position="314"/>
        <end position="335"/>
    </location>
</feature>
<feature type="transmembrane region" description="Helical" evidence="5">
    <location>
        <begin position="238"/>
        <end position="258"/>
    </location>
</feature>
<feature type="transmembrane region" description="Helical" evidence="5">
    <location>
        <begin position="421"/>
        <end position="443"/>
    </location>
</feature>
<name>A0A8J4DM70_9ACTN</name>
<feature type="transmembrane region" description="Helical" evidence="5">
    <location>
        <begin position="455"/>
        <end position="473"/>
    </location>
</feature>
<feature type="domain" description="ABC transmembrane type-2" evidence="7">
    <location>
        <begin position="32"/>
        <end position="261"/>
    </location>
</feature>
<dbReference type="InterPro" id="IPR051784">
    <property type="entry name" value="Nod_factor_ABC_transporter"/>
</dbReference>
<protein>
    <recommendedName>
        <fullName evidence="5">Transport permease protein</fullName>
    </recommendedName>
</protein>
<feature type="transmembrane region" description="Helical" evidence="5">
    <location>
        <begin position="72"/>
        <end position="91"/>
    </location>
</feature>
<dbReference type="GO" id="GO:0005886">
    <property type="term" value="C:plasma membrane"/>
    <property type="evidence" value="ECO:0007669"/>
    <property type="project" value="UniProtKB-SubCell"/>
</dbReference>
<dbReference type="Proteomes" id="UP000652013">
    <property type="component" value="Unassembled WGS sequence"/>
</dbReference>
<comment type="similarity">
    <text evidence="5">Belongs to the ABC-2 integral membrane protein family.</text>
</comment>
<evidence type="ECO:0000313" key="8">
    <source>
        <dbReference type="EMBL" id="GIJ06746.1"/>
    </source>
</evidence>
<organism evidence="8 9">
    <name type="scientific">Spirilliplanes yamanashiensis</name>
    <dbReference type="NCBI Taxonomy" id="42233"/>
    <lineage>
        <taxon>Bacteria</taxon>
        <taxon>Bacillati</taxon>
        <taxon>Actinomycetota</taxon>
        <taxon>Actinomycetes</taxon>
        <taxon>Micromonosporales</taxon>
        <taxon>Micromonosporaceae</taxon>
        <taxon>Spirilliplanes</taxon>
    </lineage>
</organism>
<evidence type="ECO:0000256" key="2">
    <source>
        <dbReference type="ARBA" id="ARBA00022692"/>
    </source>
</evidence>
<dbReference type="PANTHER" id="PTHR43229:SF2">
    <property type="entry name" value="NODULATION PROTEIN J"/>
    <property type="match status" value="1"/>
</dbReference>
<dbReference type="EMBL" id="BOOY01000046">
    <property type="protein sequence ID" value="GIJ06746.1"/>
    <property type="molecule type" value="Genomic_DNA"/>
</dbReference>
<dbReference type="AlphaFoldDB" id="A0A8J4DM70"/>
<feature type="transmembrane region" description="Helical" evidence="5">
    <location>
        <begin position="32"/>
        <end position="52"/>
    </location>
</feature>
<accession>A0A8J4DM70</accession>
<feature type="transmembrane region" description="Helical" evidence="5">
    <location>
        <begin position="111"/>
        <end position="138"/>
    </location>
</feature>
<evidence type="ECO:0000256" key="5">
    <source>
        <dbReference type="RuleBase" id="RU361157"/>
    </source>
</evidence>
<evidence type="ECO:0000256" key="4">
    <source>
        <dbReference type="ARBA" id="ARBA00023136"/>
    </source>
</evidence>
<proteinExistence type="inferred from homology"/>
<evidence type="ECO:0000313" key="9">
    <source>
        <dbReference type="Proteomes" id="UP000652013"/>
    </source>
</evidence>
<feature type="transmembrane region" description="Helical" evidence="5">
    <location>
        <begin position="177"/>
        <end position="199"/>
    </location>
</feature>
<evidence type="ECO:0000256" key="6">
    <source>
        <dbReference type="SAM" id="MobiDB-lite"/>
    </source>
</evidence>
<gene>
    <name evidence="8" type="ORF">Sya03_60980</name>
</gene>
<dbReference type="RefSeq" id="WP_203941908.1">
    <property type="nucleotide sequence ID" value="NZ_BAAAGJ010000008.1"/>
</dbReference>
<feature type="transmembrane region" description="Helical" evidence="5">
    <location>
        <begin position="150"/>
        <end position="170"/>
    </location>
</feature>
<comment type="caution">
    <text evidence="8">The sequence shown here is derived from an EMBL/GenBank/DDBJ whole genome shotgun (WGS) entry which is preliminary data.</text>
</comment>
<comment type="caution">
    <text evidence="5">Lacks conserved residue(s) required for the propagation of feature annotation.</text>
</comment>
<evidence type="ECO:0000256" key="3">
    <source>
        <dbReference type="ARBA" id="ARBA00022989"/>
    </source>
</evidence>
<keyword evidence="9" id="KW-1185">Reference proteome</keyword>
<keyword evidence="2 5" id="KW-0812">Transmembrane</keyword>
<dbReference type="PANTHER" id="PTHR43229">
    <property type="entry name" value="NODULATION PROTEIN J"/>
    <property type="match status" value="1"/>
</dbReference>
<dbReference type="InterPro" id="IPR013525">
    <property type="entry name" value="ABC2_TM"/>
</dbReference>
<reference evidence="8" key="1">
    <citation type="submission" date="2021-01" db="EMBL/GenBank/DDBJ databases">
        <title>Whole genome shotgun sequence of Spirilliplanes yamanashiensis NBRC 15828.</title>
        <authorList>
            <person name="Komaki H."/>
            <person name="Tamura T."/>
        </authorList>
    </citation>
    <scope>NUCLEOTIDE SEQUENCE</scope>
    <source>
        <strain evidence="8">NBRC 15828</strain>
    </source>
</reference>
<evidence type="ECO:0000256" key="1">
    <source>
        <dbReference type="ARBA" id="ARBA00004141"/>
    </source>
</evidence>
<feature type="transmembrane region" description="Helical" evidence="5">
    <location>
        <begin position="509"/>
        <end position="530"/>
    </location>
</feature>
<comment type="subcellular location">
    <subcellularLocation>
        <location evidence="5">Cell membrane</location>
        <topology evidence="5">Multi-pass membrane protein</topology>
    </subcellularLocation>
    <subcellularLocation>
        <location evidence="1">Membrane</location>
        <topology evidence="1">Multi-pass membrane protein</topology>
    </subcellularLocation>
</comment>
<keyword evidence="5" id="KW-1003">Cell membrane</keyword>
<dbReference type="GO" id="GO:0140359">
    <property type="term" value="F:ABC-type transporter activity"/>
    <property type="evidence" value="ECO:0007669"/>
    <property type="project" value="InterPro"/>
</dbReference>
<keyword evidence="3 5" id="KW-1133">Transmembrane helix</keyword>
<dbReference type="PROSITE" id="PS51012">
    <property type="entry name" value="ABC_TM2"/>
    <property type="match status" value="1"/>
</dbReference>